<keyword evidence="3 7" id="KW-0997">Cell inner membrane</keyword>
<feature type="transmembrane region" description="Helical" evidence="7">
    <location>
        <begin position="539"/>
        <end position="557"/>
    </location>
</feature>
<gene>
    <name evidence="9" type="ORF">KNW02_03860</name>
</gene>
<dbReference type="Pfam" id="PF00873">
    <property type="entry name" value="ACR_tran"/>
    <property type="match status" value="1"/>
</dbReference>
<feature type="transmembrane region" description="Helical" evidence="7">
    <location>
        <begin position="398"/>
        <end position="418"/>
    </location>
</feature>
<dbReference type="Proteomes" id="UP001166191">
    <property type="component" value="Unassembled WGS sequence"/>
</dbReference>
<evidence type="ECO:0000313" key="10">
    <source>
        <dbReference type="Proteomes" id="UP001166191"/>
    </source>
</evidence>
<evidence type="ECO:0000256" key="5">
    <source>
        <dbReference type="ARBA" id="ARBA00022989"/>
    </source>
</evidence>
<proteinExistence type="inferred from homology"/>
<feature type="transmembrane region" description="Helical" evidence="7">
    <location>
        <begin position="901"/>
        <end position="921"/>
    </location>
</feature>
<evidence type="ECO:0000256" key="2">
    <source>
        <dbReference type="ARBA" id="ARBA00022475"/>
    </source>
</evidence>
<keyword evidence="2" id="KW-1003">Cell membrane</keyword>
<keyword evidence="10" id="KW-1185">Reference proteome</keyword>
<comment type="subcellular location">
    <subcellularLocation>
        <location evidence="7">Cell inner membrane</location>
        <topology evidence="7">Multi-pass membrane protein</topology>
    </subcellularLocation>
</comment>
<keyword evidence="4 7" id="KW-0812">Transmembrane</keyword>
<feature type="transmembrane region" description="Helical" evidence="7">
    <location>
        <begin position="371"/>
        <end position="392"/>
    </location>
</feature>
<evidence type="ECO:0000256" key="3">
    <source>
        <dbReference type="ARBA" id="ARBA00022519"/>
    </source>
</evidence>
<protein>
    <recommendedName>
        <fullName evidence="7">Efflux pump membrane transporter</fullName>
    </recommendedName>
</protein>
<keyword evidence="6 7" id="KW-0472">Membrane</keyword>
<keyword evidence="5 7" id="KW-1133">Transmembrane helix</keyword>
<dbReference type="EMBL" id="JAHKNG010000004">
    <property type="protein sequence ID" value="MBU3029257.1"/>
    <property type="molecule type" value="Genomic_DNA"/>
</dbReference>
<sequence length="1048" mass="110519">MLSTLFINRPRFAAVISIVLTLAGLIALTRIPIAQYPNIVPPLVTVSAYYPGASAEVVEETVAQPIEGQVVGVENMLYMKSTSGADGSYSLVISFAVGTDPDIATVNVQNRVALAEAGLPSEVRATGVSVKKQSTALMQMIAIYAEEGAEDRVDDLVLTNFANINILDEIKRVPGVGDASLYGARDYSMRIILDIDRLTSLQLTPADVLAALRSQNVQAAIGRVGAQPMQNDPNVQLNIQTTGRLSEPEEFADIVIRANPDGSFVRVRDIAEVELGAANYDGLGRFNGAPVALIGTFQSPGANALAAAEGVRETMERLSERFPEGITYEIGYDTSDFVVASIENVVDTLIEAFVLVIIVVFIFLGSVRATLIPLFAVPVALIGTFAVMSAMGYSLNTVSLLALVLAIGIVVDDAIVVVENVEAVMEKNPGMSPADAAKAAMGEITGAILAITLVLLSVFVPVAFIPGLSGELFRQFAVAVSVSMVLSAINALTLSPALCAILLKPHHGPKRGILGWISNRIDNVRDGYAGITMAIARRAVLGLVLLAVGFVLSGLLFKATPTGFLPAEDQGAFIIEARLPEGASLNRTEATMAQMSTMLGDLDGVADVLSVAGYSFLDGLAKPNGGFAVVVMEPFEERAGHENATVFAAIQEAMAQGMAIREAQVIAFNLPPILGLGTGDGFEYQLLDLGGGDPADLAAVAGGLSVAANEDDRLGPTFTTYSADSPQLFLDINRERLQTLGVSVSDLFGALQGTFGQVYVNDFNLFGRVWQVNMQAAESDRDSVDDIGRLNVRNRDGELVPVAAVATPEIVLGPQSIVRYNNYRSVTINGGPAEGVSTGEALVAMEEVSDATLPDGYSYSWTGTAVQQIEAAGQTGPILVMAVVFAYLFLVALYESWMIPIPVLLSVVFGVTGALASIIMAGLSFDIYAQIGLIVLIALAAKNAILIVEFAKARREAGEDILTAAVEGARARFRAVIMTSFAFIAGLLPLVFAEGASELSRRAVGTGVAGGMAVASIVGICIIPALYVVFQTMRERVHGWTGRSKKAE</sequence>
<evidence type="ECO:0000256" key="6">
    <source>
        <dbReference type="ARBA" id="ARBA00023136"/>
    </source>
</evidence>
<dbReference type="InterPro" id="IPR000731">
    <property type="entry name" value="SSD"/>
</dbReference>
<dbReference type="PROSITE" id="PS50156">
    <property type="entry name" value="SSD"/>
    <property type="match status" value="1"/>
</dbReference>
<dbReference type="InterPro" id="IPR004764">
    <property type="entry name" value="MdtF-like"/>
</dbReference>
<reference evidence="9" key="1">
    <citation type="submission" date="2021-06" db="EMBL/GenBank/DDBJ databases">
        <title>Paracoccus bacterium XHP0099 sp. nov., isolated from the surface waters of the Yellow Sea.</title>
        <authorList>
            <person name="Xue H."/>
            <person name="Zhang D."/>
        </authorList>
    </citation>
    <scope>NUCLEOTIDE SEQUENCE</scope>
    <source>
        <strain evidence="9">XHP0099</strain>
    </source>
</reference>
<dbReference type="RefSeq" id="WP_216031954.1">
    <property type="nucleotide sequence ID" value="NZ_JAHKNG010000004.1"/>
</dbReference>
<comment type="similarity">
    <text evidence="7">Belongs to the resistance-nodulation-cell division (RND) (TC 2.A.6) family.</text>
</comment>
<evidence type="ECO:0000256" key="4">
    <source>
        <dbReference type="ARBA" id="ARBA00022692"/>
    </source>
</evidence>
<dbReference type="NCBIfam" id="NF000282">
    <property type="entry name" value="RND_permease_1"/>
    <property type="match status" value="1"/>
</dbReference>
<evidence type="ECO:0000256" key="1">
    <source>
        <dbReference type="ARBA" id="ARBA00022448"/>
    </source>
</evidence>
<name>A0ABS6AH48_9RHOB</name>
<accession>A0ABS6AH48</accession>
<dbReference type="PANTHER" id="PTHR32063">
    <property type="match status" value="1"/>
</dbReference>
<feature type="transmembrane region" description="Helical" evidence="7">
    <location>
        <begin position="1004"/>
        <end position="1030"/>
    </location>
</feature>
<feature type="transmembrane region" description="Helical" evidence="7">
    <location>
        <begin position="345"/>
        <end position="364"/>
    </location>
</feature>
<evidence type="ECO:0000313" key="9">
    <source>
        <dbReference type="EMBL" id="MBU3029257.1"/>
    </source>
</evidence>
<feature type="transmembrane region" description="Helical" evidence="7">
    <location>
        <begin position="971"/>
        <end position="992"/>
    </location>
</feature>
<feature type="domain" description="SSD" evidence="8">
    <location>
        <begin position="374"/>
        <end position="501"/>
    </location>
</feature>
<feature type="transmembrane region" description="Helical" evidence="7">
    <location>
        <begin position="876"/>
        <end position="894"/>
    </location>
</feature>
<comment type="caution">
    <text evidence="9">The sequence shown here is derived from an EMBL/GenBank/DDBJ whole genome shotgun (WGS) entry which is preliminary data.</text>
</comment>
<dbReference type="PANTHER" id="PTHR32063:SF76">
    <property type="entry name" value="EFFLUX PUMP MEMBRANE TRANSPORTER"/>
    <property type="match status" value="1"/>
</dbReference>
<feature type="transmembrane region" description="Helical" evidence="7">
    <location>
        <begin position="927"/>
        <end position="950"/>
    </location>
</feature>
<evidence type="ECO:0000256" key="7">
    <source>
        <dbReference type="RuleBase" id="RU364070"/>
    </source>
</evidence>
<evidence type="ECO:0000259" key="8">
    <source>
        <dbReference type="PROSITE" id="PS50156"/>
    </source>
</evidence>
<keyword evidence="1 7" id="KW-0813">Transport</keyword>
<feature type="transmembrane region" description="Helical" evidence="7">
    <location>
        <begin position="476"/>
        <end position="503"/>
    </location>
</feature>
<dbReference type="NCBIfam" id="TIGR00915">
    <property type="entry name" value="2A0602"/>
    <property type="match status" value="1"/>
</dbReference>
<dbReference type="InterPro" id="IPR001036">
    <property type="entry name" value="Acrflvin-R"/>
</dbReference>
<feature type="transmembrane region" description="Helical" evidence="7">
    <location>
        <begin position="12"/>
        <end position="33"/>
    </location>
</feature>
<organism evidence="9 10">
    <name type="scientific">Paracoccus marinaquae</name>
    <dbReference type="NCBI Taxonomy" id="2841926"/>
    <lineage>
        <taxon>Bacteria</taxon>
        <taxon>Pseudomonadati</taxon>
        <taxon>Pseudomonadota</taxon>
        <taxon>Alphaproteobacteria</taxon>
        <taxon>Rhodobacterales</taxon>
        <taxon>Paracoccaceae</taxon>
        <taxon>Paracoccus</taxon>
    </lineage>
</organism>
<feature type="transmembrane region" description="Helical" evidence="7">
    <location>
        <begin position="439"/>
        <end position="464"/>
    </location>
</feature>